<evidence type="ECO:0000313" key="8">
    <source>
        <dbReference type="Proteomes" id="UP000823612"/>
    </source>
</evidence>
<dbReference type="PANTHER" id="PTHR46383">
    <property type="entry name" value="ASPARTATE AMINOTRANSFERASE"/>
    <property type="match status" value="1"/>
</dbReference>
<comment type="cofactor">
    <cofactor evidence="1">
        <name>pyridoxal 5'-phosphate</name>
        <dbReference type="ChEBI" id="CHEBI:597326"/>
    </cofactor>
</comment>
<dbReference type="Pfam" id="PF00155">
    <property type="entry name" value="Aminotran_1_2"/>
    <property type="match status" value="1"/>
</dbReference>
<dbReference type="InterPro" id="IPR015424">
    <property type="entry name" value="PyrdxlP-dep_Trfase"/>
</dbReference>
<dbReference type="AlphaFoldDB" id="A0A9D9DQM3"/>
<dbReference type="Gene3D" id="3.40.640.10">
    <property type="entry name" value="Type I PLP-dependent aspartate aminotransferase-like (Major domain)"/>
    <property type="match status" value="1"/>
</dbReference>
<protein>
    <submittedName>
        <fullName evidence="7">Pyridoxal phosphate-dependent aminotransferase</fullName>
    </submittedName>
</protein>
<evidence type="ECO:0000256" key="4">
    <source>
        <dbReference type="ARBA" id="ARBA00022679"/>
    </source>
</evidence>
<keyword evidence="4" id="KW-0808">Transferase</keyword>
<dbReference type="Gene3D" id="3.90.1150.100">
    <property type="match status" value="2"/>
</dbReference>
<accession>A0A9D9DQM3</accession>
<dbReference type="Proteomes" id="UP000823612">
    <property type="component" value="Unassembled WGS sequence"/>
</dbReference>
<keyword evidence="3 7" id="KW-0032">Aminotransferase</keyword>
<dbReference type="SUPFAM" id="SSF53383">
    <property type="entry name" value="PLP-dependent transferases"/>
    <property type="match status" value="1"/>
</dbReference>
<proteinExistence type="inferred from homology"/>
<keyword evidence="5" id="KW-0663">Pyridoxal phosphate</keyword>
<name>A0A9D9DQM3_9BACT</name>
<dbReference type="InterPro" id="IPR015421">
    <property type="entry name" value="PyrdxlP-dep_Trfase_major"/>
</dbReference>
<gene>
    <name evidence="7" type="ORF">IAB08_01935</name>
</gene>
<dbReference type="CDD" id="cd00609">
    <property type="entry name" value="AAT_like"/>
    <property type="match status" value="1"/>
</dbReference>
<organism evidence="7 8">
    <name type="scientific">Candidatus Pullibacteroides excrementavium</name>
    <dbReference type="NCBI Taxonomy" id="2840905"/>
    <lineage>
        <taxon>Bacteria</taxon>
        <taxon>Pseudomonadati</taxon>
        <taxon>Bacteroidota</taxon>
        <taxon>Bacteroidia</taxon>
        <taxon>Bacteroidales</taxon>
        <taxon>Candidatus Pullibacteroides</taxon>
    </lineage>
</organism>
<evidence type="ECO:0000313" key="7">
    <source>
        <dbReference type="EMBL" id="MBO8432039.1"/>
    </source>
</evidence>
<comment type="similarity">
    <text evidence="2">Belongs to the class-I pyridoxal-phosphate-dependent aminotransferase family.</text>
</comment>
<dbReference type="GO" id="GO:0006520">
    <property type="term" value="P:amino acid metabolic process"/>
    <property type="evidence" value="ECO:0007669"/>
    <property type="project" value="InterPro"/>
</dbReference>
<evidence type="ECO:0000256" key="2">
    <source>
        <dbReference type="ARBA" id="ARBA00007441"/>
    </source>
</evidence>
<dbReference type="InterPro" id="IPR050596">
    <property type="entry name" value="AspAT/PAT-like"/>
</dbReference>
<feature type="domain" description="Aminotransferase class I/classII large" evidence="6">
    <location>
        <begin position="60"/>
        <end position="326"/>
    </location>
</feature>
<reference evidence="7" key="1">
    <citation type="submission" date="2020-10" db="EMBL/GenBank/DDBJ databases">
        <authorList>
            <person name="Gilroy R."/>
        </authorList>
    </citation>
    <scope>NUCLEOTIDE SEQUENCE</scope>
    <source>
        <strain evidence="7">2889</strain>
    </source>
</reference>
<dbReference type="GO" id="GO:0008483">
    <property type="term" value="F:transaminase activity"/>
    <property type="evidence" value="ECO:0007669"/>
    <property type="project" value="UniProtKB-KW"/>
</dbReference>
<evidence type="ECO:0000256" key="5">
    <source>
        <dbReference type="ARBA" id="ARBA00022898"/>
    </source>
</evidence>
<reference evidence="7" key="2">
    <citation type="journal article" date="2021" name="PeerJ">
        <title>Extensive microbial diversity within the chicken gut microbiome revealed by metagenomics and culture.</title>
        <authorList>
            <person name="Gilroy R."/>
            <person name="Ravi A."/>
            <person name="Getino M."/>
            <person name="Pursley I."/>
            <person name="Horton D.L."/>
            <person name="Alikhan N.F."/>
            <person name="Baker D."/>
            <person name="Gharbi K."/>
            <person name="Hall N."/>
            <person name="Watson M."/>
            <person name="Adriaenssens E.M."/>
            <person name="Foster-Nyarko E."/>
            <person name="Jarju S."/>
            <person name="Secka A."/>
            <person name="Antonio M."/>
            <person name="Oren A."/>
            <person name="Chaudhuri R.R."/>
            <person name="La Ragione R."/>
            <person name="Hildebrand F."/>
            <person name="Pallen M.J."/>
        </authorList>
    </citation>
    <scope>NUCLEOTIDE SEQUENCE</scope>
    <source>
        <strain evidence="7">2889</strain>
    </source>
</reference>
<dbReference type="EMBL" id="JADIMZ010000028">
    <property type="protein sequence ID" value="MBO8432039.1"/>
    <property type="molecule type" value="Genomic_DNA"/>
</dbReference>
<dbReference type="InterPro" id="IPR004839">
    <property type="entry name" value="Aminotransferase_I/II_large"/>
</dbReference>
<dbReference type="GO" id="GO:0030170">
    <property type="term" value="F:pyridoxal phosphate binding"/>
    <property type="evidence" value="ECO:0007669"/>
    <property type="project" value="InterPro"/>
</dbReference>
<evidence type="ECO:0000256" key="1">
    <source>
        <dbReference type="ARBA" id="ARBA00001933"/>
    </source>
</evidence>
<sequence length="438" mass="48887">MKETVIPKAIVDEAIKANGLPSVGKASIREVKKLINDIEKASGTRFVRMEMGIPGLPAAKVGVEAEIEALKNGVAALYPEVGGLPELKEEISRFAKNFLDIDVNPAGCIPTVGSMQGSFAAFLTVSRAQKGKNTTLFIDPGFPVHKQQHRVLGVPFESFDVYNFRGPKLREKLESYLKKGNISSIFYSNPNNPSWICFTEDELKTIAELAQKYNVIVMEDLAYFGMDFRHDISTPGVPPFQPTVAKYTDKYILFVSSSKAFSYAGQRIAMMMISDKLYQTDFPDFKEFYSTTQFGRTMIFGTVYCLSSGTSHSPQYALLAMLKAANNGSFNFVHETRIYGEKAHRMKQSFLNNHFYLTYDKDVDKDLSDGFYFTVGYPGMSSDELLHNLLYFGISAISLSITGSERDGIRACVSLVPMEDLPLLDERCKAFDAYFGNK</sequence>
<evidence type="ECO:0000259" key="6">
    <source>
        <dbReference type="Pfam" id="PF00155"/>
    </source>
</evidence>
<dbReference type="PANTHER" id="PTHR46383:SF1">
    <property type="entry name" value="ASPARTATE AMINOTRANSFERASE"/>
    <property type="match status" value="1"/>
</dbReference>
<evidence type="ECO:0000256" key="3">
    <source>
        <dbReference type="ARBA" id="ARBA00022576"/>
    </source>
</evidence>
<comment type="caution">
    <text evidence="7">The sequence shown here is derived from an EMBL/GenBank/DDBJ whole genome shotgun (WGS) entry which is preliminary data.</text>
</comment>